<name>A0AAW1JIP7_POPJA</name>
<accession>A0AAW1JIP7</accession>
<dbReference type="EMBL" id="JASPKY010000374">
    <property type="protein sequence ID" value="KAK9703222.1"/>
    <property type="molecule type" value="Genomic_DNA"/>
</dbReference>
<reference evidence="1 2" key="1">
    <citation type="journal article" date="2024" name="BMC Genomics">
        <title>De novo assembly and annotation of Popillia japonica's genome with initial clues to its potential as an invasive pest.</title>
        <authorList>
            <person name="Cucini C."/>
            <person name="Boschi S."/>
            <person name="Funari R."/>
            <person name="Cardaioli E."/>
            <person name="Iannotti N."/>
            <person name="Marturano G."/>
            <person name="Paoli F."/>
            <person name="Bruttini M."/>
            <person name="Carapelli A."/>
            <person name="Frati F."/>
            <person name="Nardi F."/>
        </authorList>
    </citation>
    <scope>NUCLEOTIDE SEQUENCE [LARGE SCALE GENOMIC DNA]</scope>
    <source>
        <strain evidence="1">DMR45628</strain>
    </source>
</reference>
<organism evidence="1 2">
    <name type="scientific">Popillia japonica</name>
    <name type="common">Japanese beetle</name>
    <dbReference type="NCBI Taxonomy" id="7064"/>
    <lineage>
        <taxon>Eukaryota</taxon>
        <taxon>Metazoa</taxon>
        <taxon>Ecdysozoa</taxon>
        <taxon>Arthropoda</taxon>
        <taxon>Hexapoda</taxon>
        <taxon>Insecta</taxon>
        <taxon>Pterygota</taxon>
        <taxon>Neoptera</taxon>
        <taxon>Endopterygota</taxon>
        <taxon>Coleoptera</taxon>
        <taxon>Polyphaga</taxon>
        <taxon>Scarabaeiformia</taxon>
        <taxon>Scarabaeidae</taxon>
        <taxon>Rutelinae</taxon>
        <taxon>Popillia</taxon>
    </lineage>
</organism>
<evidence type="ECO:0000313" key="2">
    <source>
        <dbReference type="Proteomes" id="UP001458880"/>
    </source>
</evidence>
<dbReference type="AlphaFoldDB" id="A0AAW1JIP7"/>
<evidence type="ECO:0000313" key="1">
    <source>
        <dbReference type="EMBL" id="KAK9703222.1"/>
    </source>
</evidence>
<sequence length="72" mass="8552">MAKADTVLLKCSVKVTRKLKLLTISIQDYQTRLQIYHKIITKLHEDHESRRGSVESANDRIYLEEEVDRHMR</sequence>
<dbReference type="Proteomes" id="UP001458880">
    <property type="component" value="Unassembled WGS sequence"/>
</dbReference>
<keyword evidence="2" id="KW-1185">Reference proteome</keyword>
<proteinExistence type="predicted"/>
<gene>
    <name evidence="1" type="ORF">QE152_g29470</name>
</gene>
<protein>
    <submittedName>
        <fullName evidence="1">Uncharacterized protein</fullName>
    </submittedName>
</protein>
<comment type="caution">
    <text evidence="1">The sequence shown here is derived from an EMBL/GenBank/DDBJ whole genome shotgun (WGS) entry which is preliminary data.</text>
</comment>